<dbReference type="EMBL" id="JASBRG010000007">
    <property type="protein sequence ID" value="MDI3320633.1"/>
    <property type="molecule type" value="Genomic_DNA"/>
</dbReference>
<keyword evidence="3" id="KW-1185">Reference proteome</keyword>
<dbReference type="PIRSF" id="PIRSF016487">
    <property type="entry name" value="CYTH_UCP016487"/>
    <property type="match status" value="1"/>
</dbReference>
<reference evidence="2 3" key="1">
    <citation type="submission" date="2023-05" db="EMBL/GenBank/DDBJ databases">
        <title>Genome sequence of Pinibacter sp. MAH-24.</title>
        <authorList>
            <person name="Huq M.A."/>
        </authorList>
    </citation>
    <scope>NUCLEOTIDE SEQUENCE [LARGE SCALE GENOMIC DNA]</scope>
    <source>
        <strain evidence="2 3">MAH-24</strain>
    </source>
</reference>
<dbReference type="InterPro" id="IPR023577">
    <property type="entry name" value="CYTH_domain"/>
</dbReference>
<dbReference type="Pfam" id="PF01928">
    <property type="entry name" value="CYTH"/>
    <property type="match status" value="1"/>
</dbReference>
<dbReference type="SUPFAM" id="SSF55154">
    <property type="entry name" value="CYTH-like phosphatases"/>
    <property type="match status" value="1"/>
</dbReference>
<dbReference type="SMART" id="SM01118">
    <property type="entry name" value="CYTH"/>
    <property type="match status" value="1"/>
</dbReference>
<dbReference type="Gene3D" id="2.40.320.10">
    <property type="entry name" value="Hypothetical Protein Pfu-838710-001"/>
    <property type="match status" value="1"/>
</dbReference>
<protein>
    <submittedName>
        <fullName evidence="2">CYTH domain-containing protein</fullName>
    </submittedName>
</protein>
<dbReference type="Proteomes" id="UP001226434">
    <property type="component" value="Unassembled WGS sequence"/>
</dbReference>
<dbReference type="CDD" id="cd07891">
    <property type="entry name" value="CYTH-like_CthTTM-like_1"/>
    <property type="match status" value="1"/>
</dbReference>
<gene>
    <name evidence="2" type="ORF">QJ048_12655</name>
</gene>
<dbReference type="InterPro" id="IPR012042">
    <property type="entry name" value="NeuTTM/CthTTM-like"/>
</dbReference>
<comment type="caution">
    <text evidence="2">The sequence shown here is derived from an EMBL/GenBank/DDBJ whole genome shotgun (WGS) entry which is preliminary data.</text>
</comment>
<proteinExistence type="predicted"/>
<dbReference type="RefSeq" id="WP_282334729.1">
    <property type="nucleotide sequence ID" value="NZ_JASBRG010000007.1"/>
</dbReference>
<name>A0ABT6RDI0_9BACT</name>
<dbReference type="PANTHER" id="PTHR40114:SF1">
    <property type="entry name" value="SLR0698 PROTEIN"/>
    <property type="match status" value="1"/>
</dbReference>
<evidence type="ECO:0000259" key="1">
    <source>
        <dbReference type="PROSITE" id="PS51707"/>
    </source>
</evidence>
<sequence length="156" mass="18218">MPLEIERKYLVDHQKWNSLEKPAGKRYRQGYLSTDENKTIRIRTTGAEAYLTIKGKSKGATRSEFEYEIPLAEATQMLDTLSESELSKTRYEIHYMGKLWEVDVFHDANAGLIVAEIELDNEDEKFELPDWILQEVTDDAKYYNSNLTSNPFSKWK</sequence>
<dbReference type="PROSITE" id="PS51707">
    <property type="entry name" value="CYTH"/>
    <property type="match status" value="1"/>
</dbReference>
<accession>A0ABT6RDI0</accession>
<evidence type="ECO:0000313" key="2">
    <source>
        <dbReference type="EMBL" id="MDI3320633.1"/>
    </source>
</evidence>
<feature type="domain" description="CYTH" evidence="1">
    <location>
        <begin position="2"/>
        <end position="149"/>
    </location>
</feature>
<dbReference type="PANTHER" id="PTHR40114">
    <property type="entry name" value="SLR0698 PROTEIN"/>
    <property type="match status" value="1"/>
</dbReference>
<evidence type="ECO:0000313" key="3">
    <source>
        <dbReference type="Proteomes" id="UP001226434"/>
    </source>
</evidence>
<dbReference type="InterPro" id="IPR033469">
    <property type="entry name" value="CYTH-like_dom_sf"/>
</dbReference>
<organism evidence="2 3">
    <name type="scientific">Pinibacter soli</name>
    <dbReference type="NCBI Taxonomy" id="3044211"/>
    <lineage>
        <taxon>Bacteria</taxon>
        <taxon>Pseudomonadati</taxon>
        <taxon>Bacteroidota</taxon>
        <taxon>Chitinophagia</taxon>
        <taxon>Chitinophagales</taxon>
        <taxon>Chitinophagaceae</taxon>
        <taxon>Pinibacter</taxon>
    </lineage>
</organism>